<evidence type="ECO:0000256" key="2">
    <source>
        <dbReference type="SAM" id="Phobius"/>
    </source>
</evidence>
<evidence type="ECO:0000313" key="4">
    <source>
        <dbReference type="Proteomes" id="UP000241829"/>
    </source>
</evidence>
<keyword evidence="2" id="KW-0472">Membrane</keyword>
<dbReference type="Pfam" id="PF05137">
    <property type="entry name" value="PilN"/>
    <property type="match status" value="1"/>
</dbReference>
<organism evidence="3 4">
    <name type="scientific">Pulveribacter suum</name>
    <dbReference type="NCBI Taxonomy" id="2116657"/>
    <lineage>
        <taxon>Bacteria</taxon>
        <taxon>Pseudomonadati</taxon>
        <taxon>Pseudomonadota</taxon>
        <taxon>Betaproteobacteria</taxon>
        <taxon>Burkholderiales</taxon>
        <taxon>Comamonadaceae</taxon>
        <taxon>Pulveribacter</taxon>
    </lineage>
</organism>
<dbReference type="AlphaFoldDB" id="A0A2P1NP69"/>
<keyword evidence="2" id="KW-0812">Transmembrane</keyword>
<sequence>MPLITADARFLGIDIRAGMRELRQAWAHAQRVAPLSWLTPDIPVMLLHADGGQSWWRGLVRSAGAGNPPKPACVALELPEDLLLRRTLVLPAMSEVDASSAVALQVQAMSPFPGPDLVWGCSIQSGTDGTRQVDLALASRGQVAQYLEAQAPRLGTHATPEVWAVGADYPIVFAGYGESVRHARERRGRHIRYALLALAVVLASALALTPTLQLRARALQAVGAYDDLARRTAAPVRERERLMHSVEKLDVLSEMLAGRIEPLRVIDRLTKVLPDDTALQGLTLKGQKVTIHGLTANASSLMRSLGEQPGVRDVHAPSPAMRVGGPESKENFVIEFTLDPQEFGVVSIPAVQAASAPQAVVPAAAPTAPPSAASLPAPATAPAPAAAPATGRLVPSFGGGSQRPLPSAPPSSASGNKTP</sequence>
<dbReference type="RefSeq" id="WP_106847403.1">
    <property type="nucleotide sequence ID" value="NZ_CP027792.1"/>
</dbReference>
<feature type="region of interest" description="Disordered" evidence="1">
    <location>
        <begin position="364"/>
        <end position="419"/>
    </location>
</feature>
<dbReference type="OrthoDB" id="8906642at2"/>
<proteinExistence type="predicted"/>
<feature type="compositionally biased region" description="Low complexity" evidence="1">
    <location>
        <begin position="410"/>
        <end position="419"/>
    </location>
</feature>
<evidence type="ECO:0000313" key="3">
    <source>
        <dbReference type="EMBL" id="AVP58855.1"/>
    </source>
</evidence>
<dbReference type="EMBL" id="CP027792">
    <property type="protein sequence ID" value="AVP58855.1"/>
    <property type="molecule type" value="Genomic_DNA"/>
</dbReference>
<dbReference type="KEGG" id="melm:C7H73_15045"/>
<name>A0A2P1NP69_9BURK</name>
<dbReference type="InterPro" id="IPR007813">
    <property type="entry name" value="PilN"/>
</dbReference>
<keyword evidence="2" id="KW-1133">Transmembrane helix</keyword>
<protein>
    <submittedName>
        <fullName evidence="3">Fimbrial assembly protein</fullName>
    </submittedName>
</protein>
<reference evidence="4" key="1">
    <citation type="submission" date="2018-03" db="EMBL/GenBank/DDBJ databases">
        <title>Genome sequencing of Melaminivora sp. strain SC2-7.</title>
        <authorList>
            <person name="Kim S.-J."/>
            <person name="Heo J."/>
            <person name="Ahn J.-H."/>
            <person name="Kwon S.-W."/>
        </authorList>
    </citation>
    <scope>NUCLEOTIDE SEQUENCE [LARGE SCALE GENOMIC DNA]</scope>
    <source>
        <strain evidence="4">SC2-7</strain>
    </source>
</reference>
<accession>A0A2P1NP69</accession>
<evidence type="ECO:0000256" key="1">
    <source>
        <dbReference type="SAM" id="MobiDB-lite"/>
    </source>
</evidence>
<keyword evidence="4" id="KW-1185">Reference proteome</keyword>
<dbReference type="Proteomes" id="UP000241829">
    <property type="component" value="Chromosome"/>
</dbReference>
<feature type="compositionally biased region" description="Low complexity" evidence="1">
    <location>
        <begin position="364"/>
        <end position="390"/>
    </location>
</feature>
<gene>
    <name evidence="3" type="ORF">C7H73_15045</name>
</gene>
<feature type="transmembrane region" description="Helical" evidence="2">
    <location>
        <begin position="191"/>
        <end position="212"/>
    </location>
</feature>